<dbReference type="AlphaFoldDB" id="A0A418WKJ3"/>
<evidence type="ECO:0008006" key="5">
    <source>
        <dbReference type="Google" id="ProtNLM"/>
    </source>
</evidence>
<sequence>MSDHAANRRSLFLAVAGLALFCPSGPLKAQSIATPVDARPFPRQFEANGLHFWQYPPQYESLSGNLVTGRAAVAVQTGETKDAQGKTQPQLAYGTVWLTGRAEIDKEGREATLTGLQVQRVSFPTQSANEARYRTAIQAAVQNISKVVSLDQIEASIALGQARANERAFTVQNAPPEIVFAFQPAVMVHLDGAAVMRPMKTAGVQRVINTRSLLLNSGGAYYLRMGGKWARATALDGPWTLATSVPDSVSHALAEAIEGKLADPMDKPADNIAEALAANQLPAIMVRTKPGELIPVAGDPQFEPIPGTQLSYVANSPADVFVQANKTWFVLISGRWFRAASTKGPWTYVASNALPPDFAKIPPDSPKSAVLASIAGTPEAQEALIANSVPQTASINRNQAKFAASYDGAPDFVPIKGTSLTYAHNSAVPVIKVDASHYYAVSNGVWFTAASPTGPWAVATEVAPAIYTIPSSSPLHYVTYVQVYGTSGDTVYVGYTPGYYGTVVSQNVVVYGTGYPCDPWVGSVWYGCGSTYGVGAYFGFAAAVGWTFGFGWGYDPWYDPWYGPYWPGYYYPWGAGYYYPVAGAWNVYGNWGNAVVSGTAAAWANPWTGNYGRAAEGSFYNQRTGGRGMGQAGINTNIYTGTTTAGARGVRYNPQTGRVVAGGGAVAYNPYTGQAAAAGRRDVVNTNTGRETKAAGAAGRGPEGAGAAGAFSSKGEGGDIAGAGHIRYDRDTGDINRGGVVKAGDDIYAGRNGNVWKKTDSGWQSMVGGEGSTRQVGPPDSSLDRDRMARDRGFDRSGAAAPDRLDRGAVRGGFQGRMGGERPAMNRMGGMRAGGFRRR</sequence>
<feature type="region of interest" description="Disordered" evidence="1">
    <location>
        <begin position="759"/>
        <end position="839"/>
    </location>
</feature>
<protein>
    <recommendedName>
        <fullName evidence="5">Carbohydrate-binding family V/XII</fullName>
    </recommendedName>
</protein>
<feature type="chain" id="PRO_5018968992" description="Carbohydrate-binding family V/XII" evidence="2">
    <location>
        <begin position="30"/>
        <end position="839"/>
    </location>
</feature>
<dbReference type="Proteomes" id="UP000286100">
    <property type="component" value="Unassembled WGS sequence"/>
</dbReference>
<feature type="compositionally biased region" description="Basic and acidic residues" evidence="1">
    <location>
        <begin position="782"/>
        <end position="795"/>
    </location>
</feature>
<keyword evidence="2" id="KW-0732">Signal</keyword>
<dbReference type="RefSeq" id="WP_119761660.1">
    <property type="nucleotide sequence ID" value="NZ_QYUM01000003.1"/>
</dbReference>
<dbReference type="EMBL" id="QYUM01000003">
    <property type="protein sequence ID" value="RJF90452.1"/>
    <property type="molecule type" value="Genomic_DNA"/>
</dbReference>
<keyword evidence="4" id="KW-1185">Reference proteome</keyword>
<evidence type="ECO:0000256" key="2">
    <source>
        <dbReference type="SAM" id="SignalP"/>
    </source>
</evidence>
<dbReference type="OrthoDB" id="102964at2"/>
<feature type="compositionally biased region" description="Gly residues" evidence="1">
    <location>
        <begin position="698"/>
        <end position="707"/>
    </location>
</feature>
<accession>A0A418WKJ3</accession>
<organism evidence="3 4">
    <name type="scientific">Sphingomonas cavernae</name>
    <dbReference type="NCBI Taxonomy" id="2320861"/>
    <lineage>
        <taxon>Bacteria</taxon>
        <taxon>Pseudomonadati</taxon>
        <taxon>Pseudomonadota</taxon>
        <taxon>Alphaproteobacteria</taxon>
        <taxon>Sphingomonadales</taxon>
        <taxon>Sphingomonadaceae</taxon>
        <taxon>Sphingomonas</taxon>
    </lineage>
</organism>
<proteinExistence type="predicted"/>
<reference evidence="3 4" key="1">
    <citation type="submission" date="2018-09" db="EMBL/GenBank/DDBJ databases">
        <authorList>
            <person name="Zhu H."/>
        </authorList>
    </citation>
    <scope>NUCLEOTIDE SEQUENCE [LARGE SCALE GENOMIC DNA]</scope>
    <source>
        <strain evidence="3 4">K2R01-6</strain>
    </source>
</reference>
<gene>
    <name evidence="3" type="ORF">D3876_09435</name>
</gene>
<evidence type="ECO:0000313" key="4">
    <source>
        <dbReference type="Proteomes" id="UP000286100"/>
    </source>
</evidence>
<evidence type="ECO:0000313" key="3">
    <source>
        <dbReference type="EMBL" id="RJF90452.1"/>
    </source>
</evidence>
<comment type="caution">
    <text evidence="3">The sequence shown here is derived from an EMBL/GenBank/DDBJ whole genome shotgun (WGS) entry which is preliminary data.</text>
</comment>
<feature type="signal peptide" evidence="2">
    <location>
        <begin position="1"/>
        <end position="29"/>
    </location>
</feature>
<evidence type="ECO:0000256" key="1">
    <source>
        <dbReference type="SAM" id="MobiDB-lite"/>
    </source>
</evidence>
<name>A0A418WKJ3_9SPHN</name>
<feature type="region of interest" description="Disordered" evidence="1">
    <location>
        <begin position="691"/>
        <end position="712"/>
    </location>
</feature>